<evidence type="ECO:0000313" key="8">
    <source>
        <dbReference type="EMBL" id="QHI71058.1"/>
    </source>
</evidence>
<dbReference type="CDD" id="cd00464">
    <property type="entry name" value="SK"/>
    <property type="match status" value="1"/>
</dbReference>
<proteinExistence type="inferred from homology"/>
<dbReference type="PANTHER" id="PTHR21087:SF16">
    <property type="entry name" value="SHIKIMATE KINASE 1, CHLOROPLASTIC"/>
    <property type="match status" value="1"/>
</dbReference>
<evidence type="ECO:0000313" key="9">
    <source>
        <dbReference type="Proteomes" id="UP000463883"/>
    </source>
</evidence>
<feature type="binding site" evidence="7">
    <location>
        <position position="15"/>
    </location>
    <ligand>
        <name>Mg(2+)</name>
        <dbReference type="ChEBI" id="CHEBI:18420"/>
    </ligand>
</feature>
<comment type="caution">
    <text evidence="7">Lacks conserved residue(s) required for the propagation of feature annotation.</text>
</comment>
<dbReference type="GO" id="GO:0000287">
    <property type="term" value="F:magnesium ion binding"/>
    <property type="evidence" value="ECO:0007669"/>
    <property type="project" value="UniProtKB-UniRule"/>
</dbReference>
<dbReference type="InterPro" id="IPR031322">
    <property type="entry name" value="Shikimate/glucono_kinase"/>
</dbReference>
<comment type="subunit">
    <text evidence="7">Monomer.</text>
</comment>
<dbReference type="GO" id="GO:0008652">
    <property type="term" value="P:amino acid biosynthetic process"/>
    <property type="evidence" value="ECO:0007669"/>
    <property type="project" value="UniProtKB-KW"/>
</dbReference>
<evidence type="ECO:0000256" key="2">
    <source>
        <dbReference type="ARBA" id="ARBA00022679"/>
    </source>
</evidence>
<keyword evidence="7" id="KW-0460">Magnesium</keyword>
<accession>A0A6P1MGB6</accession>
<feature type="binding site" evidence="7">
    <location>
        <begin position="11"/>
        <end position="16"/>
    </location>
    <ligand>
        <name>ATP</name>
        <dbReference type="ChEBI" id="CHEBI:30616"/>
    </ligand>
</feature>
<dbReference type="SUPFAM" id="SSF52540">
    <property type="entry name" value="P-loop containing nucleoside triphosphate hydrolases"/>
    <property type="match status" value="1"/>
</dbReference>
<feature type="binding site" evidence="7">
    <location>
        <position position="116"/>
    </location>
    <ligand>
        <name>ATP</name>
        <dbReference type="ChEBI" id="CHEBI:30616"/>
    </ligand>
</feature>
<feature type="binding site" evidence="7">
    <location>
        <position position="33"/>
    </location>
    <ligand>
        <name>substrate</name>
    </ligand>
</feature>
<dbReference type="PANTHER" id="PTHR21087">
    <property type="entry name" value="SHIKIMATE KINASE"/>
    <property type="match status" value="1"/>
</dbReference>
<dbReference type="GO" id="GO:0009073">
    <property type="term" value="P:aromatic amino acid family biosynthetic process"/>
    <property type="evidence" value="ECO:0007669"/>
    <property type="project" value="UniProtKB-KW"/>
</dbReference>
<dbReference type="KEGG" id="amic:Ami3637_00455"/>
<comment type="catalytic activity">
    <reaction evidence="7">
        <text>shikimate + ATP = 3-phosphoshikimate + ADP + H(+)</text>
        <dbReference type="Rhea" id="RHEA:13121"/>
        <dbReference type="ChEBI" id="CHEBI:15378"/>
        <dbReference type="ChEBI" id="CHEBI:30616"/>
        <dbReference type="ChEBI" id="CHEBI:36208"/>
        <dbReference type="ChEBI" id="CHEBI:145989"/>
        <dbReference type="ChEBI" id="CHEBI:456216"/>
        <dbReference type="EC" id="2.7.1.71"/>
    </reaction>
</comment>
<evidence type="ECO:0000256" key="5">
    <source>
        <dbReference type="ARBA" id="ARBA00022840"/>
    </source>
</evidence>
<evidence type="ECO:0000256" key="6">
    <source>
        <dbReference type="ARBA" id="ARBA00023141"/>
    </source>
</evidence>
<dbReference type="GO" id="GO:0009423">
    <property type="term" value="P:chorismate biosynthetic process"/>
    <property type="evidence" value="ECO:0007669"/>
    <property type="project" value="UniProtKB-UniRule"/>
</dbReference>
<keyword evidence="1 7" id="KW-0028">Amino-acid biosynthesis</keyword>
<dbReference type="Gene3D" id="3.40.50.300">
    <property type="entry name" value="P-loop containing nucleotide triphosphate hydrolases"/>
    <property type="match status" value="1"/>
</dbReference>
<feature type="binding site" evidence="7">
    <location>
        <position position="133"/>
    </location>
    <ligand>
        <name>substrate</name>
    </ligand>
</feature>
<dbReference type="PRINTS" id="PR01100">
    <property type="entry name" value="SHIKIMTKNASE"/>
</dbReference>
<dbReference type="UniPathway" id="UPA00053">
    <property type="reaction ID" value="UER00088"/>
</dbReference>
<gene>
    <name evidence="7" type="primary">aroK</name>
    <name evidence="8" type="ORF">Ami3637_00455</name>
</gene>
<evidence type="ECO:0000256" key="7">
    <source>
        <dbReference type="HAMAP-Rule" id="MF_00109"/>
    </source>
</evidence>
<dbReference type="InterPro" id="IPR027417">
    <property type="entry name" value="P-loop_NTPase"/>
</dbReference>
<evidence type="ECO:0000256" key="4">
    <source>
        <dbReference type="ARBA" id="ARBA00022777"/>
    </source>
</evidence>
<evidence type="ECO:0000256" key="1">
    <source>
        <dbReference type="ARBA" id="ARBA00022605"/>
    </source>
</evidence>
<keyword evidence="2 7" id="KW-0808">Transferase</keyword>
<keyword evidence="5 7" id="KW-0067">ATP-binding</keyword>
<comment type="similarity">
    <text evidence="7">Belongs to the shikimate kinase family.</text>
</comment>
<comment type="function">
    <text evidence="7">Catalyzes the specific phosphorylation of the 3-hydroxyl group of shikimic acid using ATP as a cosubstrate.</text>
</comment>
<protein>
    <recommendedName>
        <fullName evidence="7">Shikimate kinase</fullName>
        <shortName evidence="7">SK</shortName>
        <ecNumber evidence="7">2.7.1.71</ecNumber>
    </recommendedName>
</protein>
<dbReference type="HAMAP" id="MF_00109">
    <property type="entry name" value="Shikimate_kinase"/>
    <property type="match status" value="1"/>
</dbReference>
<name>A0A6P1MGB6_9FIRM</name>
<keyword evidence="4 7" id="KW-0418">Kinase</keyword>
<feature type="binding site" evidence="7">
    <location>
        <position position="78"/>
    </location>
    <ligand>
        <name>substrate</name>
    </ligand>
</feature>
<evidence type="ECO:0000256" key="3">
    <source>
        <dbReference type="ARBA" id="ARBA00022741"/>
    </source>
</evidence>
<sequence>MKNLILIGMPACGKSTIGVVLAKTMGMKFLDTDLLIQEREGVLLQDLINKRGNDYFKKVEEYVLRSVETENTVISTGGSAVYYPEAIRHFKKNGLVVYIKVSYETIEKRLDNITTRGVTLDPGQTLKDLYDKRIPLYEENADIIVDTEGMTVEQTIERIMAQGNNL</sequence>
<keyword evidence="3 7" id="KW-0547">Nucleotide-binding</keyword>
<dbReference type="AlphaFoldDB" id="A0A6P1MGB6"/>
<keyword evidence="7" id="KW-0963">Cytoplasm</keyword>
<organism evidence="8 9">
    <name type="scientific">Aminipila terrae</name>
    <dbReference type="NCBI Taxonomy" id="2697030"/>
    <lineage>
        <taxon>Bacteria</taxon>
        <taxon>Bacillati</taxon>
        <taxon>Bacillota</taxon>
        <taxon>Clostridia</taxon>
        <taxon>Peptostreptococcales</taxon>
        <taxon>Anaerovoracaceae</taxon>
        <taxon>Aminipila</taxon>
    </lineage>
</organism>
<dbReference type="GO" id="GO:0005829">
    <property type="term" value="C:cytosol"/>
    <property type="evidence" value="ECO:0007669"/>
    <property type="project" value="TreeGrafter"/>
</dbReference>
<dbReference type="InterPro" id="IPR000623">
    <property type="entry name" value="Shikimate_kinase/TSH1"/>
</dbReference>
<dbReference type="GO" id="GO:0005524">
    <property type="term" value="F:ATP binding"/>
    <property type="evidence" value="ECO:0007669"/>
    <property type="project" value="UniProtKB-UniRule"/>
</dbReference>
<dbReference type="EC" id="2.7.1.71" evidence="7"/>
<dbReference type="Proteomes" id="UP000463883">
    <property type="component" value="Chromosome"/>
</dbReference>
<dbReference type="EMBL" id="CP047591">
    <property type="protein sequence ID" value="QHI71058.1"/>
    <property type="molecule type" value="Genomic_DNA"/>
</dbReference>
<reference evidence="8 9" key="1">
    <citation type="submission" date="2020-01" db="EMBL/GenBank/DDBJ databases">
        <title>Genomic analysis of Aminipila sp. CBA3637.</title>
        <authorList>
            <person name="Kim Y.B."/>
            <person name="Roh S.W."/>
        </authorList>
    </citation>
    <scope>NUCLEOTIDE SEQUENCE [LARGE SCALE GENOMIC DNA]</scope>
    <source>
        <strain evidence="8 9">CBA3637</strain>
    </source>
</reference>
<comment type="pathway">
    <text evidence="7">Metabolic intermediate biosynthesis; chorismate biosynthesis; chorismate from D-erythrose 4-phosphate and phosphoenolpyruvate: step 5/7.</text>
</comment>
<dbReference type="GO" id="GO:0004765">
    <property type="term" value="F:shikimate kinase activity"/>
    <property type="evidence" value="ECO:0007669"/>
    <property type="project" value="UniProtKB-UniRule"/>
</dbReference>
<keyword evidence="9" id="KW-1185">Reference proteome</keyword>
<comment type="subcellular location">
    <subcellularLocation>
        <location evidence="7">Cytoplasm</location>
    </subcellularLocation>
</comment>
<comment type="cofactor">
    <cofactor evidence="7">
        <name>Mg(2+)</name>
        <dbReference type="ChEBI" id="CHEBI:18420"/>
    </cofactor>
    <text evidence="7">Binds 1 Mg(2+) ion per subunit.</text>
</comment>
<keyword evidence="7" id="KW-0479">Metal-binding</keyword>
<dbReference type="Pfam" id="PF01202">
    <property type="entry name" value="SKI"/>
    <property type="match status" value="1"/>
</dbReference>
<keyword evidence="6 7" id="KW-0057">Aromatic amino acid biosynthesis</keyword>
<dbReference type="RefSeq" id="WP_162360836.1">
    <property type="nucleotide sequence ID" value="NZ_CP047591.1"/>
</dbReference>